<feature type="repeat" description="PPR" evidence="1">
    <location>
        <begin position="513"/>
        <end position="547"/>
    </location>
</feature>
<dbReference type="PROSITE" id="PS51375">
    <property type="entry name" value="PPR"/>
    <property type="match status" value="6"/>
</dbReference>
<dbReference type="InterPro" id="IPR011990">
    <property type="entry name" value="TPR-like_helical_dom_sf"/>
</dbReference>
<dbReference type="NCBIfam" id="TIGR00756">
    <property type="entry name" value="PPR"/>
    <property type="match status" value="5"/>
</dbReference>
<reference evidence="3" key="1">
    <citation type="submission" date="2021-01" db="EMBL/GenBank/DDBJ databases">
        <authorList>
            <person name="Corre E."/>
            <person name="Pelletier E."/>
            <person name="Niang G."/>
            <person name="Scheremetjew M."/>
            <person name="Finn R."/>
            <person name="Kale V."/>
            <person name="Holt S."/>
            <person name="Cochrane G."/>
            <person name="Meng A."/>
            <person name="Brown T."/>
            <person name="Cohen L."/>
        </authorList>
    </citation>
    <scope>NUCLEOTIDE SEQUENCE</scope>
    <source>
        <strain evidence="3">CCMP 769</strain>
    </source>
</reference>
<gene>
    <name evidence="3" type="ORF">RMAR00112_LOCUS9701</name>
</gene>
<dbReference type="AlphaFoldDB" id="A0A7S2ZJK1"/>
<evidence type="ECO:0000313" key="3">
    <source>
        <dbReference type="EMBL" id="CAE0041737.1"/>
    </source>
</evidence>
<evidence type="ECO:0000256" key="2">
    <source>
        <dbReference type="SAM" id="MobiDB-lite"/>
    </source>
</evidence>
<feature type="repeat" description="PPR" evidence="1">
    <location>
        <begin position="442"/>
        <end position="477"/>
    </location>
</feature>
<dbReference type="EMBL" id="HBHW01012431">
    <property type="protein sequence ID" value="CAE0041737.1"/>
    <property type="molecule type" value="Transcribed_RNA"/>
</dbReference>
<dbReference type="Pfam" id="PF01535">
    <property type="entry name" value="PPR"/>
    <property type="match status" value="2"/>
</dbReference>
<sequence length="903" mass="99852">MNVTGLCGSFHPKKVRDGAALLGQARRLCSPVGSLSSGQGVGQRASKIGDRPKPNKGTAKHTAGRSSRLHQTSDLFQDLRTSFKSHGVSGSVVGSWFSLFEGDPKLSMKGIELSALNSNGSEAGPVLEKMVLLSQRRIESLIKRRQLQLSGNEPSALAGVLVAAALSRNAKLFSDFFQLLREILDDQALTQMLMRELVVNRQIFKDPSSLADMLSREGLSVDEESLLSIYSQDERSQETSGRTTRSADAEGSEVGRRTSTSAGREASDGPRRASALPIVPKNLDCSKSQLIRGLTDQSVFPSKAYFTKLMLHYTRTGRVLDALKLYNLLDFDPRLVSSAMTVLCMKCLLRQGRTHQVLRVYMNTKSMHKPDVHTFSVLIDACATMGDLENLEKALREMESCKVVPNAITITSIMKGYSKPGKRSDVVKYARELSSKYNIAWDVKAYTSAIKACGAAGDLSGMKSLYSEMTESAGLQPNLICYTTLIHGFAKAGDCKNAVRIFMEMESRGIEADSYALSVLMYAFAKVGDVQGALKYLEESQRRGIQSSDYMFSTLIQAFIESNEHSGAVRTYETLKAKGFSCNLVVRTSVLNAYSYLGDFEEAEKIFQEMRQDGLLRNIVQYTSMMRVYRRQGKTVETIALHDEMTDKGIAPDGRSLTYLIKALHEADLLDKASVKVNYLFRDDQNRGAYWTSLMLIAALRKDLNQVTVTMERATTAGWGKDAVRIGQSNTDHFHVLHSNFLLVPLGPWKELCRSYIIALWDCGEADTAANALATMLKTRASLSAPKEFRILAQAIRVQEGIEWFGECVQALDVRLPMRCYEILTELLCEEGHYPRAIELAASLQSQSDWTMQLLQTIIRHALTKADLNGANKALEMAGDLGLSPPNDVITAVSMMQTKLAEK</sequence>
<evidence type="ECO:0008006" key="4">
    <source>
        <dbReference type="Google" id="ProtNLM"/>
    </source>
</evidence>
<feature type="repeat" description="PPR" evidence="1">
    <location>
        <begin position="583"/>
        <end position="617"/>
    </location>
</feature>
<proteinExistence type="predicted"/>
<feature type="repeat" description="PPR" evidence="1">
    <location>
        <begin position="478"/>
        <end position="512"/>
    </location>
</feature>
<feature type="compositionally biased region" description="Basic and acidic residues" evidence="2">
    <location>
        <begin position="245"/>
        <end position="256"/>
    </location>
</feature>
<dbReference type="InterPro" id="IPR002885">
    <property type="entry name" value="PPR_rpt"/>
</dbReference>
<dbReference type="Pfam" id="PF13041">
    <property type="entry name" value="PPR_2"/>
    <property type="match status" value="3"/>
</dbReference>
<feature type="region of interest" description="Disordered" evidence="2">
    <location>
        <begin position="32"/>
        <end position="70"/>
    </location>
</feature>
<protein>
    <recommendedName>
        <fullName evidence="4">Pentacotripeptide-repeat region of PRORP domain-containing protein</fullName>
    </recommendedName>
</protein>
<name>A0A7S2ZJK1_9RHOD</name>
<feature type="repeat" description="PPR" evidence="1">
    <location>
        <begin position="618"/>
        <end position="652"/>
    </location>
</feature>
<accession>A0A7S2ZJK1</accession>
<evidence type="ECO:0000256" key="1">
    <source>
        <dbReference type="PROSITE-ProRule" id="PRU00708"/>
    </source>
</evidence>
<feature type="region of interest" description="Disordered" evidence="2">
    <location>
        <begin position="231"/>
        <end position="275"/>
    </location>
</feature>
<dbReference type="PANTHER" id="PTHR45613:SF9">
    <property type="entry name" value="MITOCHONDRIAL GROUP I INTRON SPLICING FACTOR CCM1"/>
    <property type="match status" value="1"/>
</dbReference>
<dbReference type="PANTHER" id="PTHR45613">
    <property type="entry name" value="PENTATRICOPEPTIDE REPEAT-CONTAINING PROTEIN"/>
    <property type="match status" value="1"/>
</dbReference>
<feature type="repeat" description="PPR" evidence="1">
    <location>
        <begin position="371"/>
        <end position="405"/>
    </location>
</feature>
<dbReference type="Gene3D" id="1.25.40.10">
    <property type="entry name" value="Tetratricopeptide repeat domain"/>
    <property type="match status" value="3"/>
</dbReference>
<organism evidence="3">
    <name type="scientific">Rhodosorus marinus</name>
    <dbReference type="NCBI Taxonomy" id="101924"/>
    <lineage>
        <taxon>Eukaryota</taxon>
        <taxon>Rhodophyta</taxon>
        <taxon>Stylonematophyceae</taxon>
        <taxon>Stylonematales</taxon>
        <taxon>Stylonemataceae</taxon>
        <taxon>Rhodosorus</taxon>
    </lineage>
</organism>